<evidence type="ECO:0000256" key="6">
    <source>
        <dbReference type="SAM" id="Phobius"/>
    </source>
</evidence>
<evidence type="ECO:0000256" key="5">
    <source>
        <dbReference type="ARBA" id="ARBA00023136"/>
    </source>
</evidence>
<accession>A0A364LFD1</accession>
<evidence type="ECO:0000256" key="2">
    <source>
        <dbReference type="ARBA" id="ARBA00010265"/>
    </source>
</evidence>
<dbReference type="RefSeq" id="WP_253255889.1">
    <property type="nucleotide sequence ID" value="NZ_MVJN01000015.1"/>
</dbReference>
<evidence type="ECO:0000256" key="3">
    <source>
        <dbReference type="ARBA" id="ARBA00022692"/>
    </source>
</evidence>
<sequence>MQSTKQDNNDASLSELSQVTPPKKSYFRINPKMAVVMGVSIILLGYAFMPKHAKTVKTEEPTTHSQNDYTLSQNLELIEKMKAEAAKPVIGTQTKLTNQQPIRPPKLRHKEHMSKEMLARMNAPTTFLVNRQAVSSVAGTGNAGSPNTFAGNNPNAQFLNQQNEITSVTATKLPHPGSTVPAGEMLAATLETAINSELPGMVRAITQRDIFSLEGQHCLIPKGSVLVGQFDSQVVDGQSRILVVWNRIQLANGVIVSLNSPSTDAIGRSGQGADYINRHFFERFGTSALLSILGAYTATSGVNGQDRYNSESQYRMAIASSFQQTAGQAVNAGMAIRPTLQVNQGTLINVFVAHDLDFYGVKGGRG</sequence>
<evidence type="ECO:0000256" key="1">
    <source>
        <dbReference type="ARBA" id="ARBA00004167"/>
    </source>
</evidence>
<dbReference type="Gene3D" id="2.40.128.260">
    <property type="entry name" value="Type IV secretion system, VirB10/TraB/TrbI"/>
    <property type="match status" value="1"/>
</dbReference>
<dbReference type="InterPro" id="IPR005498">
    <property type="entry name" value="T4SS_VirB10/TraB/TrbI"/>
</dbReference>
<dbReference type="InterPro" id="IPR042217">
    <property type="entry name" value="T4SS_VirB10/TrbI"/>
</dbReference>
<dbReference type="AlphaFoldDB" id="A0A364LFD1"/>
<protein>
    <submittedName>
        <fullName evidence="7">Uncharacterized protein</fullName>
    </submittedName>
</protein>
<keyword evidence="5 6" id="KW-0472">Membrane</keyword>
<dbReference type="EMBL" id="MVJN01000015">
    <property type="protein sequence ID" value="RAP34635.1"/>
    <property type="molecule type" value="Genomic_DNA"/>
</dbReference>
<reference evidence="7 8" key="1">
    <citation type="submission" date="2017-02" db="EMBL/GenBank/DDBJ databases">
        <title>Legionella quilivanii strain from human: case report and whole genome sequencing analysis.</title>
        <authorList>
            <person name="Lalancette C."/>
            <person name="Leduc J.-M."/>
            <person name="Levesque S."/>
            <person name="Fournier E."/>
            <person name="Saoud J."/>
            <person name="Faucher S.P."/>
            <person name="Bernard K."/>
            <person name="Martineau C."/>
            <person name="Longtin J."/>
        </authorList>
    </citation>
    <scope>NUCLEOTIDE SEQUENCE [LARGE SCALE GENOMIC DNA]</scope>
    <source>
        <strain evidence="7 8">ID143958</strain>
    </source>
</reference>
<evidence type="ECO:0000313" key="8">
    <source>
        <dbReference type="Proteomes" id="UP000249458"/>
    </source>
</evidence>
<feature type="transmembrane region" description="Helical" evidence="6">
    <location>
        <begin position="33"/>
        <end position="49"/>
    </location>
</feature>
<evidence type="ECO:0000313" key="7">
    <source>
        <dbReference type="EMBL" id="RAP34635.1"/>
    </source>
</evidence>
<evidence type="ECO:0000256" key="4">
    <source>
        <dbReference type="ARBA" id="ARBA00022989"/>
    </source>
</evidence>
<keyword evidence="3 6" id="KW-0812">Transmembrane</keyword>
<comment type="subcellular location">
    <subcellularLocation>
        <location evidence="1">Membrane</location>
        <topology evidence="1">Single-pass membrane protein</topology>
    </subcellularLocation>
</comment>
<dbReference type="CDD" id="cd16429">
    <property type="entry name" value="VirB10"/>
    <property type="match status" value="1"/>
</dbReference>
<dbReference type="Pfam" id="PF03743">
    <property type="entry name" value="TrbI"/>
    <property type="match status" value="1"/>
</dbReference>
<dbReference type="Proteomes" id="UP000249458">
    <property type="component" value="Unassembled WGS sequence"/>
</dbReference>
<gene>
    <name evidence="7" type="ORF">B1207_15235</name>
</gene>
<organism evidence="7 8">
    <name type="scientific">Legionella quinlivanii</name>
    <dbReference type="NCBI Taxonomy" id="45073"/>
    <lineage>
        <taxon>Bacteria</taxon>
        <taxon>Pseudomonadati</taxon>
        <taxon>Pseudomonadota</taxon>
        <taxon>Gammaproteobacteria</taxon>
        <taxon>Legionellales</taxon>
        <taxon>Legionellaceae</taxon>
        <taxon>Legionella</taxon>
    </lineage>
</organism>
<dbReference type="GO" id="GO:0016020">
    <property type="term" value="C:membrane"/>
    <property type="evidence" value="ECO:0007669"/>
    <property type="project" value="UniProtKB-SubCell"/>
</dbReference>
<keyword evidence="4 6" id="KW-1133">Transmembrane helix</keyword>
<name>A0A364LFD1_9GAMM</name>
<comment type="similarity">
    <text evidence="2">Belongs to the TrbI/VirB10 family.</text>
</comment>
<proteinExistence type="inferred from homology"/>
<comment type="caution">
    <text evidence="7">The sequence shown here is derived from an EMBL/GenBank/DDBJ whole genome shotgun (WGS) entry which is preliminary data.</text>
</comment>